<protein>
    <recommendedName>
        <fullName evidence="4">Outer membrane protein beta-barrel domain-containing protein</fullName>
    </recommendedName>
</protein>
<evidence type="ECO:0008006" key="4">
    <source>
        <dbReference type="Google" id="ProtNLM"/>
    </source>
</evidence>
<evidence type="ECO:0000313" key="3">
    <source>
        <dbReference type="Proteomes" id="UP000250079"/>
    </source>
</evidence>
<evidence type="ECO:0000313" key="2">
    <source>
        <dbReference type="EMBL" id="ASJ70417.1"/>
    </source>
</evidence>
<dbReference type="OrthoDB" id="6399250at2"/>
<feature type="chain" id="PRO_5016454183" description="Outer membrane protein beta-barrel domain-containing protein" evidence="1">
    <location>
        <begin position="20"/>
        <end position="205"/>
    </location>
</feature>
<sequence>MKKYLASAVLLIATGPVWAGSLDLSLSNETANLIVTLNNDPFNSRRDVSDDGGAEVAVGAFISEVGDKLVHATLLARGITQTANSQYQISAGMKLVGGEVEVGVDREVSSDSETVGALALGFQVGFLLQPSVQNPVELSVEGFYAPNITSFSHAERYGEVGAKLQVEIMPRARAYIGYRRIRFDTEDYENIRLDRSAHVGLNISF</sequence>
<keyword evidence="3" id="KW-1185">Reference proteome</keyword>
<dbReference type="EMBL" id="CP018632">
    <property type="protein sequence ID" value="ASJ70417.1"/>
    <property type="molecule type" value="Genomic_DNA"/>
</dbReference>
<gene>
    <name evidence="2" type="ORF">IMCC3135_01490</name>
</gene>
<dbReference type="Pfam" id="PF07437">
    <property type="entry name" value="YfaZ"/>
    <property type="match status" value="1"/>
</dbReference>
<dbReference type="Proteomes" id="UP000250079">
    <property type="component" value="Chromosome"/>
</dbReference>
<evidence type="ECO:0000256" key="1">
    <source>
        <dbReference type="SAM" id="SignalP"/>
    </source>
</evidence>
<dbReference type="RefSeq" id="WP_088915965.1">
    <property type="nucleotide sequence ID" value="NZ_CP018632.1"/>
</dbReference>
<organism evidence="2 3">
    <name type="scientific">Granulosicoccus antarcticus IMCC3135</name>
    <dbReference type="NCBI Taxonomy" id="1192854"/>
    <lineage>
        <taxon>Bacteria</taxon>
        <taxon>Pseudomonadati</taxon>
        <taxon>Pseudomonadota</taxon>
        <taxon>Gammaproteobacteria</taxon>
        <taxon>Chromatiales</taxon>
        <taxon>Granulosicoccaceae</taxon>
        <taxon>Granulosicoccus</taxon>
    </lineage>
</organism>
<accession>A0A2Z2NS73</accession>
<reference evidence="2 3" key="1">
    <citation type="submission" date="2016-12" db="EMBL/GenBank/DDBJ databases">
        <authorList>
            <person name="Song W.-J."/>
            <person name="Kurnit D.M."/>
        </authorList>
    </citation>
    <scope>NUCLEOTIDE SEQUENCE [LARGE SCALE GENOMIC DNA]</scope>
    <source>
        <strain evidence="2 3">IMCC3135</strain>
    </source>
</reference>
<keyword evidence="1" id="KW-0732">Signal</keyword>
<dbReference type="AlphaFoldDB" id="A0A2Z2NS73"/>
<dbReference type="InterPro" id="IPR009998">
    <property type="entry name" value="YfaZ"/>
</dbReference>
<dbReference type="KEGG" id="gai:IMCC3135_01490"/>
<feature type="signal peptide" evidence="1">
    <location>
        <begin position="1"/>
        <end position="19"/>
    </location>
</feature>
<proteinExistence type="predicted"/>
<name>A0A2Z2NS73_9GAMM</name>